<evidence type="ECO:0000313" key="8">
    <source>
        <dbReference type="EMBL" id="RLJ24602.1"/>
    </source>
</evidence>
<evidence type="ECO:0000313" key="7">
    <source>
        <dbReference type="EMBL" id="PKW30264.1"/>
    </source>
</evidence>
<feature type="signal peptide" evidence="5">
    <location>
        <begin position="1"/>
        <end position="18"/>
    </location>
</feature>
<keyword evidence="9" id="KW-1185">Reference proteome</keyword>
<dbReference type="GO" id="GO:0030313">
    <property type="term" value="C:cell envelope"/>
    <property type="evidence" value="ECO:0007669"/>
    <property type="project" value="UniProtKB-SubCell"/>
</dbReference>
<reference evidence="7 9" key="1">
    <citation type="submission" date="2017-12" db="EMBL/GenBank/DDBJ databases">
        <title>Genomic Encyclopedia of Type Strains, Phase III (KMG-III): the genomes of soil and plant-associated and newly described type strains.</title>
        <authorList>
            <person name="Whitman W."/>
        </authorList>
    </citation>
    <scope>NUCLEOTIDE SEQUENCE [LARGE SCALE GENOMIC DNA]</scope>
    <source>
        <strain evidence="7 9">IP-10</strain>
    </source>
</reference>
<reference evidence="8 10" key="2">
    <citation type="submission" date="2018-10" db="EMBL/GenBank/DDBJ databases">
        <title>Genomic Encyclopedia of Archaeal and Bacterial Type Strains, Phase II (KMG-II): from individual species to whole genera.</title>
        <authorList>
            <person name="Goeker M."/>
        </authorList>
    </citation>
    <scope>NUCLEOTIDE SEQUENCE [LARGE SCALE GENOMIC DNA]</scope>
    <source>
        <strain evidence="8 10">DSM 21886</strain>
    </source>
</reference>
<accession>A0A497U317</accession>
<feature type="domain" description="Thioredoxin" evidence="6">
    <location>
        <begin position="245"/>
        <end position="386"/>
    </location>
</feature>
<dbReference type="InterPro" id="IPR000866">
    <property type="entry name" value="AhpC/TSA"/>
</dbReference>
<evidence type="ECO:0000256" key="2">
    <source>
        <dbReference type="ARBA" id="ARBA00022748"/>
    </source>
</evidence>
<evidence type="ECO:0000256" key="5">
    <source>
        <dbReference type="SAM" id="SignalP"/>
    </source>
</evidence>
<dbReference type="Proteomes" id="UP000275027">
    <property type="component" value="Unassembled WGS sequence"/>
</dbReference>
<evidence type="ECO:0000256" key="4">
    <source>
        <dbReference type="ARBA" id="ARBA00023284"/>
    </source>
</evidence>
<dbReference type="CDD" id="cd02966">
    <property type="entry name" value="TlpA_like_family"/>
    <property type="match status" value="1"/>
</dbReference>
<organism evidence="8 10">
    <name type="scientific">Flavobacterium lindanitolerans</name>
    <dbReference type="NCBI Taxonomy" id="428988"/>
    <lineage>
        <taxon>Bacteria</taxon>
        <taxon>Pseudomonadati</taxon>
        <taxon>Bacteroidota</taxon>
        <taxon>Flavobacteriia</taxon>
        <taxon>Flavobacteriales</taxon>
        <taxon>Flavobacteriaceae</taxon>
        <taxon>Flavobacterium</taxon>
    </lineage>
</organism>
<dbReference type="GO" id="GO:0017004">
    <property type="term" value="P:cytochrome complex assembly"/>
    <property type="evidence" value="ECO:0007669"/>
    <property type="project" value="UniProtKB-KW"/>
</dbReference>
<name>A0A497U317_9FLAO</name>
<dbReference type="Pfam" id="PF14289">
    <property type="entry name" value="DUF4369"/>
    <property type="match status" value="1"/>
</dbReference>
<dbReference type="PROSITE" id="PS00194">
    <property type="entry name" value="THIOREDOXIN_1"/>
    <property type="match status" value="1"/>
</dbReference>
<evidence type="ECO:0000259" key="6">
    <source>
        <dbReference type="PROSITE" id="PS51352"/>
    </source>
</evidence>
<keyword evidence="4" id="KW-0676">Redox-active center</keyword>
<dbReference type="EMBL" id="PJND01000007">
    <property type="protein sequence ID" value="PKW30264.1"/>
    <property type="molecule type" value="Genomic_DNA"/>
</dbReference>
<dbReference type="GO" id="GO:0016209">
    <property type="term" value="F:antioxidant activity"/>
    <property type="evidence" value="ECO:0007669"/>
    <property type="project" value="InterPro"/>
</dbReference>
<proteinExistence type="predicted"/>
<dbReference type="GO" id="GO:0016491">
    <property type="term" value="F:oxidoreductase activity"/>
    <property type="evidence" value="ECO:0007669"/>
    <property type="project" value="InterPro"/>
</dbReference>
<keyword evidence="2" id="KW-0201">Cytochrome c-type biogenesis</keyword>
<dbReference type="InterPro" id="IPR017937">
    <property type="entry name" value="Thioredoxin_CS"/>
</dbReference>
<dbReference type="EMBL" id="RCCB01000012">
    <property type="protein sequence ID" value="RLJ24602.1"/>
    <property type="molecule type" value="Genomic_DNA"/>
</dbReference>
<dbReference type="PROSITE" id="PS51352">
    <property type="entry name" value="THIOREDOXIN_2"/>
    <property type="match status" value="1"/>
</dbReference>
<comment type="caution">
    <text evidence="8">The sequence shown here is derived from an EMBL/GenBank/DDBJ whole genome shotgun (WGS) entry which is preliminary data.</text>
</comment>
<evidence type="ECO:0000256" key="3">
    <source>
        <dbReference type="ARBA" id="ARBA00023157"/>
    </source>
</evidence>
<evidence type="ECO:0000313" key="10">
    <source>
        <dbReference type="Proteomes" id="UP000275027"/>
    </source>
</evidence>
<feature type="chain" id="PRO_5019740557" evidence="5">
    <location>
        <begin position="19"/>
        <end position="386"/>
    </location>
</feature>
<keyword evidence="5" id="KW-0732">Signal</keyword>
<protein>
    <submittedName>
        <fullName evidence="8">Peroxiredoxin</fullName>
    </submittedName>
</protein>
<dbReference type="Pfam" id="PF00578">
    <property type="entry name" value="AhpC-TSA"/>
    <property type="match status" value="1"/>
</dbReference>
<dbReference type="InterPro" id="IPR036249">
    <property type="entry name" value="Thioredoxin-like_sf"/>
</dbReference>
<dbReference type="InterPro" id="IPR025380">
    <property type="entry name" value="DUF4369"/>
</dbReference>
<dbReference type="InterPro" id="IPR050553">
    <property type="entry name" value="Thioredoxin_ResA/DsbE_sf"/>
</dbReference>
<dbReference type="PROSITE" id="PS51257">
    <property type="entry name" value="PROKAR_LIPOPROTEIN"/>
    <property type="match status" value="1"/>
</dbReference>
<sequence>MKLKMKKILLLLSVTAFMVSCNKTGDGEYIITGTVTGVENGKTVILQKQDEEIMGKMIPVDTVKVENGKFELKGTATEPSIHSLRIETKQGEIDFVLENGKINIAVDKDTLGKSKVTGTYNNEELTKFKTDTQAIQKDIQKKAMAFQQMNMEKMTAAQQAKDTAVINQLMKEYGKIQEPLIEKYYSYSEKNPKSFISALITQSLFNTPEPDFARIQKIYDGLTSELKNTKPGKAIKEKLENRLAVEIGKKAPDFSAKNPEGKTVSLKESLGKVTIIDFWASWCGPCRQENPNVVALYNEFHDKGLNIIGVSLDREGEAESWKKAIEADKLTWTHVSNLKFWQDPIAKKYNITSIPATFILDASGKIVAKDLRGEELRAKVKELLGA</sequence>
<dbReference type="InterPro" id="IPR013766">
    <property type="entry name" value="Thioredoxin_domain"/>
</dbReference>
<dbReference type="AlphaFoldDB" id="A0A497U317"/>
<evidence type="ECO:0000256" key="1">
    <source>
        <dbReference type="ARBA" id="ARBA00004196"/>
    </source>
</evidence>
<gene>
    <name evidence="7" type="ORF">B0G92_1921</name>
    <name evidence="8" type="ORF">CLV50_2492</name>
</gene>
<dbReference type="Gene3D" id="3.40.30.10">
    <property type="entry name" value="Glutaredoxin"/>
    <property type="match status" value="1"/>
</dbReference>
<keyword evidence="3" id="KW-1015">Disulfide bond</keyword>
<comment type="subcellular location">
    <subcellularLocation>
        <location evidence="1">Cell envelope</location>
    </subcellularLocation>
</comment>
<dbReference type="PANTHER" id="PTHR42852:SF6">
    <property type="entry name" value="THIOL:DISULFIDE INTERCHANGE PROTEIN DSBE"/>
    <property type="match status" value="1"/>
</dbReference>
<dbReference type="SUPFAM" id="SSF52833">
    <property type="entry name" value="Thioredoxin-like"/>
    <property type="match status" value="1"/>
</dbReference>
<evidence type="ECO:0000313" key="9">
    <source>
        <dbReference type="Proteomes" id="UP000233767"/>
    </source>
</evidence>
<dbReference type="PANTHER" id="PTHR42852">
    <property type="entry name" value="THIOL:DISULFIDE INTERCHANGE PROTEIN DSBE"/>
    <property type="match status" value="1"/>
</dbReference>
<dbReference type="Proteomes" id="UP000233767">
    <property type="component" value="Unassembled WGS sequence"/>
</dbReference>